<gene>
    <name evidence="1" type="ORF">CRYO30217_00074</name>
</gene>
<evidence type="ECO:0000313" key="1">
    <source>
        <dbReference type="EMBL" id="CAG5076340.1"/>
    </source>
</evidence>
<evidence type="ECO:0000313" key="2">
    <source>
        <dbReference type="Proteomes" id="UP000683507"/>
    </source>
</evidence>
<accession>A0A916JKR5</accession>
<sequence length="306" mass="35582">MKESHETEILNLIAYFDVFNYPLSFEELSKFVSISPDHLRKYIADLCEIGIISNNEDFIGTENLKVKIENRLVGNKKAAALKDKAAKNANLISTFPFVRGVLISGSFSKGFVSDDGDIDYFIITKPGRLWIARTFLILYKKLFLFNSHEYFCVNYFVDEDHLEIEEKNIFTATELVTLLPMVNKTLHQKLVQNNAWIKAYYPSLFHENNTISEPKRSTLQRFGEGIMKGKFGNKVDNYFMKLTLKRWQKKFGFLSNEDFEVAMKTTTNVSKHHPNNFQKKVLERHQEIFEKLIETYEENTNVKAAV</sequence>
<dbReference type="KEGG" id="ptan:CRYO30217_00074"/>
<protein>
    <recommendedName>
        <fullName evidence="3">Nucleotidyltransferase</fullName>
    </recommendedName>
</protein>
<organism evidence="1 2">
    <name type="scientific">Parvicella tangerina</name>
    <dbReference type="NCBI Taxonomy" id="2829795"/>
    <lineage>
        <taxon>Bacteria</taxon>
        <taxon>Pseudomonadati</taxon>
        <taxon>Bacteroidota</taxon>
        <taxon>Flavobacteriia</taxon>
        <taxon>Flavobacteriales</taxon>
        <taxon>Parvicellaceae</taxon>
        <taxon>Parvicella</taxon>
    </lineage>
</organism>
<keyword evidence="2" id="KW-1185">Reference proteome</keyword>
<evidence type="ECO:0008006" key="3">
    <source>
        <dbReference type="Google" id="ProtNLM"/>
    </source>
</evidence>
<name>A0A916JKR5_9FLAO</name>
<proteinExistence type="predicted"/>
<dbReference type="Proteomes" id="UP000683507">
    <property type="component" value="Chromosome"/>
</dbReference>
<reference evidence="1" key="1">
    <citation type="submission" date="2021-04" db="EMBL/GenBank/DDBJ databases">
        <authorList>
            <person name="Rodrigo-Torres L."/>
            <person name="Arahal R. D."/>
            <person name="Lucena T."/>
        </authorList>
    </citation>
    <scope>NUCLEOTIDE SEQUENCE</scope>
    <source>
        <strain evidence="1">AS29M-1</strain>
    </source>
</reference>
<dbReference type="AlphaFoldDB" id="A0A916JKR5"/>
<dbReference type="EMBL" id="OU015584">
    <property type="protein sequence ID" value="CAG5076340.1"/>
    <property type="molecule type" value="Genomic_DNA"/>
</dbReference>
<dbReference type="RefSeq" id="WP_258540318.1">
    <property type="nucleotide sequence ID" value="NZ_OU015584.1"/>
</dbReference>